<reference evidence="2 3" key="1">
    <citation type="submission" date="2017-11" db="EMBL/GenBank/DDBJ databases">
        <title>De-novo sequencing of pomegranate (Punica granatum L.) genome.</title>
        <authorList>
            <person name="Akparov Z."/>
            <person name="Amiraslanov A."/>
            <person name="Hajiyeva S."/>
            <person name="Abbasov M."/>
            <person name="Kaur K."/>
            <person name="Hamwieh A."/>
            <person name="Solovyev V."/>
            <person name="Salamov A."/>
            <person name="Braich B."/>
            <person name="Kosarev P."/>
            <person name="Mahmoud A."/>
            <person name="Hajiyev E."/>
            <person name="Babayeva S."/>
            <person name="Izzatullayeva V."/>
            <person name="Mammadov A."/>
            <person name="Mammadov A."/>
            <person name="Sharifova S."/>
            <person name="Ojaghi J."/>
            <person name="Eynullazada K."/>
            <person name="Bayramov B."/>
            <person name="Abdulazimova A."/>
            <person name="Shahmuradov I."/>
        </authorList>
    </citation>
    <scope>NUCLEOTIDE SEQUENCE [LARGE SCALE GENOMIC DNA]</scope>
    <source>
        <strain evidence="3">cv. AG2017</strain>
        <tissue evidence="2">Leaf</tissue>
    </source>
</reference>
<evidence type="ECO:0000313" key="2">
    <source>
        <dbReference type="EMBL" id="PKI79059.1"/>
    </source>
</evidence>
<dbReference type="Proteomes" id="UP000233551">
    <property type="component" value="Unassembled WGS sequence"/>
</dbReference>
<sequence length="115" mass="12599">MEIRIRLEEKKKSEDEERPAESWARRGRSSRGRTQAAGSARELETFQPWASCGSRRKVELGVSRGRAVGLGEESSWESSGRERLACGGLGSGGAAAVTGSVVPARRKKKRRKKKS</sequence>
<feature type="compositionally biased region" description="Basic and acidic residues" evidence="1">
    <location>
        <begin position="1"/>
        <end position="24"/>
    </location>
</feature>
<evidence type="ECO:0000256" key="1">
    <source>
        <dbReference type="SAM" id="MobiDB-lite"/>
    </source>
</evidence>
<proteinExistence type="predicted"/>
<protein>
    <submittedName>
        <fullName evidence="2">Uncharacterized protein</fullName>
    </submittedName>
</protein>
<dbReference type="AlphaFoldDB" id="A0A2I0LEG3"/>
<gene>
    <name evidence="2" type="ORF">CRG98_000540</name>
</gene>
<feature type="region of interest" description="Disordered" evidence="1">
    <location>
        <begin position="89"/>
        <end position="115"/>
    </location>
</feature>
<evidence type="ECO:0000313" key="3">
    <source>
        <dbReference type="Proteomes" id="UP000233551"/>
    </source>
</evidence>
<dbReference type="EMBL" id="PGOL01000019">
    <property type="protein sequence ID" value="PKI79059.1"/>
    <property type="molecule type" value="Genomic_DNA"/>
</dbReference>
<comment type="caution">
    <text evidence="2">The sequence shown here is derived from an EMBL/GenBank/DDBJ whole genome shotgun (WGS) entry which is preliminary data.</text>
</comment>
<keyword evidence="3" id="KW-1185">Reference proteome</keyword>
<feature type="region of interest" description="Disordered" evidence="1">
    <location>
        <begin position="1"/>
        <end position="42"/>
    </location>
</feature>
<organism evidence="2 3">
    <name type="scientific">Punica granatum</name>
    <name type="common">Pomegranate</name>
    <dbReference type="NCBI Taxonomy" id="22663"/>
    <lineage>
        <taxon>Eukaryota</taxon>
        <taxon>Viridiplantae</taxon>
        <taxon>Streptophyta</taxon>
        <taxon>Embryophyta</taxon>
        <taxon>Tracheophyta</taxon>
        <taxon>Spermatophyta</taxon>
        <taxon>Magnoliopsida</taxon>
        <taxon>eudicotyledons</taxon>
        <taxon>Gunneridae</taxon>
        <taxon>Pentapetalae</taxon>
        <taxon>rosids</taxon>
        <taxon>malvids</taxon>
        <taxon>Myrtales</taxon>
        <taxon>Lythraceae</taxon>
        <taxon>Punica</taxon>
    </lineage>
</organism>
<feature type="compositionally biased region" description="Basic residues" evidence="1">
    <location>
        <begin position="104"/>
        <end position="115"/>
    </location>
</feature>
<name>A0A2I0LEG3_PUNGR</name>
<accession>A0A2I0LEG3</accession>